<gene>
    <name evidence="2" type="ORF">DJ017_05730</name>
</gene>
<dbReference type="OrthoDB" id="9886066at2"/>
<keyword evidence="3" id="KW-1185">Reference proteome</keyword>
<comment type="caution">
    <text evidence="2">The sequence shown here is derived from an EMBL/GenBank/DDBJ whole genome shotgun (WGS) entry which is preliminary data.</text>
</comment>
<keyword evidence="1" id="KW-0812">Transmembrane</keyword>
<dbReference type="RefSeq" id="WP_111527809.1">
    <property type="nucleotide sequence ID" value="NZ_JBHRSG010000002.1"/>
</dbReference>
<protein>
    <submittedName>
        <fullName evidence="2">Uncharacterized protein</fullName>
    </submittedName>
</protein>
<sequence>MSDAAFENRVSGIFSRLDQRLGGRLASEKAKAETLQAQDMRRVAFILTEAIEAEVKPAVKDALLSYDEAINRPLTPNERWEHALLKKIEQAVDRAIQQALALDKLDHPWKPLLSAEAPKLRARLLADAEAHFTALGKVGKRRRRSDLGLPEWLLWVAFFVGGLGSGLMLARLLGG</sequence>
<reference evidence="3" key="1">
    <citation type="submission" date="2018-05" db="EMBL/GenBank/DDBJ databases">
        <authorList>
            <person name="Li X."/>
        </authorList>
    </citation>
    <scope>NUCLEOTIDE SEQUENCE [LARGE SCALE GENOMIC DNA]</scope>
    <source>
        <strain evidence="3">LX32</strain>
    </source>
</reference>
<keyword evidence="1" id="KW-1133">Transmembrane helix</keyword>
<evidence type="ECO:0000256" key="1">
    <source>
        <dbReference type="SAM" id="Phobius"/>
    </source>
</evidence>
<keyword evidence="1" id="KW-0472">Membrane</keyword>
<dbReference type="EMBL" id="QFYQ01000001">
    <property type="protein sequence ID" value="RAK54058.1"/>
    <property type="molecule type" value="Genomic_DNA"/>
</dbReference>
<dbReference type="AlphaFoldDB" id="A0A328AME3"/>
<accession>A0A328AME3</accession>
<organism evidence="2 3">
    <name type="scientific">Phenylobacterium soli</name>
    <dbReference type="NCBI Taxonomy" id="2170551"/>
    <lineage>
        <taxon>Bacteria</taxon>
        <taxon>Pseudomonadati</taxon>
        <taxon>Pseudomonadota</taxon>
        <taxon>Alphaproteobacteria</taxon>
        <taxon>Caulobacterales</taxon>
        <taxon>Caulobacteraceae</taxon>
        <taxon>Phenylobacterium</taxon>
    </lineage>
</organism>
<evidence type="ECO:0000313" key="2">
    <source>
        <dbReference type="EMBL" id="RAK54058.1"/>
    </source>
</evidence>
<evidence type="ECO:0000313" key="3">
    <source>
        <dbReference type="Proteomes" id="UP000249254"/>
    </source>
</evidence>
<dbReference type="Proteomes" id="UP000249254">
    <property type="component" value="Unassembled WGS sequence"/>
</dbReference>
<feature type="transmembrane region" description="Helical" evidence="1">
    <location>
        <begin position="152"/>
        <end position="173"/>
    </location>
</feature>
<name>A0A328AME3_9CAUL</name>
<proteinExistence type="predicted"/>